<dbReference type="EMBL" id="PIQF01000001">
    <property type="protein sequence ID" value="RUO78089.1"/>
    <property type="molecule type" value="Genomic_DNA"/>
</dbReference>
<dbReference type="PANTHER" id="PTHR11644:SF2">
    <property type="entry name" value="CYTIDINE DEAMINASE"/>
    <property type="match status" value="1"/>
</dbReference>
<comment type="catalytic activity">
    <reaction evidence="10 15">
        <text>2'-deoxycytidine + H2O + H(+) = 2'-deoxyuridine + NH4(+)</text>
        <dbReference type="Rhea" id="RHEA:13433"/>
        <dbReference type="ChEBI" id="CHEBI:15377"/>
        <dbReference type="ChEBI" id="CHEBI:15378"/>
        <dbReference type="ChEBI" id="CHEBI:15698"/>
        <dbReference type="ChEBI" id="CHEBI:16450"/>
        <dbReference type="ChEBI" id="CHEBI:28938"/>
        <dbReference type="EC" id="3.5.4.5"/>
    </reaction>
</comment>
<dbReference type="CDD" id="cd01283">
    <property type="entry name" value="cytidine_deaminase"/>
    <property type="match status" value="1"/>
</dbReference>
<feature type="binding site" evidence="14">
    <location>
        <position position="96"/>
    </location>
    <ligand>
        <name>Zn(2+)</name>
        <dbReference type="ChEBI" id="CHEBI:29105"/>
        <note>catalytic</note>
    </ligand>
</feature>
<evidence type="ECO:0000256" key="4">
    <source>
        <dbReference type="ARBA" id="ARBA00012783"/>
    </source>
</evidence>
<keyword evidence="18" id="KW-1185">Reference proteome</keyword>
<dbReference type="GO" id="GO:0055086">
    <property type="term" value="P:nucleobase-containing small molecule metabolic process"/>
    <property type="evidence" value="ECO:0007669"/>
    <property type="project" value="UniProtKB-ARBA"/>
</dbReference>
<dbReference type="InterPro" id="IPR002125">
    <property type="entry name" value="CMP_dCMP_dom"/>
</dbReference>
<dbReference type="InterPro" id="IPR016192">
    <property type="entry name" value="APOBEC/CMP_deaminase_Zn-bd"/>
</dbReference>
<protein>
    <recommendedName>
        <fullName evidence="5 15">Cytidine deaminase</fullName>
        <ecNumber evidence="4 15">3.5.4.5</ecNumber>
    </recommendedName>
    <alternativeName>
        <fullName evidence="9 15">Cytidine aminohydrolase</fullName>
    </alternativeName>
</protein>
<dbReference type="PROSITE" id="PS51747">
    <property type="entry name" value="CYT_DCMP_DEAMINASES_2"/>
    <property type="match status" value="1"/>
</dbReference>
<evidence type="ECO:0000256" key="3">
    <source>
        <dbReference type="ARBA" id="ARBA00006576"/>
    </source>
</evidence>
<feature type="binding site" evidence="13">
    <location>
        <begin position="47"/>
        <end position="53"/>
    </location>
    <ligand>
        <name>substrate</name>
    </ligand>
</feature>
<feature type="binding site" evidence="14">
    <location>
        <position position="93"/>
    </location>
    <ligand>
        <name>Zn(2+)</name>
        <dbReference type="ChEBI" id="CHEBI:29105"/>
        <note>catalytic</note>
    </ligand>
</feature>
<dbReference type="InterPro" id="IPR016193">
    <property type="entry name" value="Cytidine_deaminase-like"/>
</dbReference>
<dbReference type="Gene3D" id="3.40.140.10">
    <property type="entry name" value="Cytidine Deaminase, domain 2"/>
    <property type="match status" value="1"/>
</dbReference>
<keyword evidence="7 15" id="KW-0378">Hydrolase</keyword>
<dbReference type="EC" id="3.5.4.5" evidence="4 15"/>
<dbReference type="NCBIfam" id="NF004064">
    <property type="entry name" value="PRK05578.1"/>
    <property type="match status" value="1"/>
</dbReference>
<evidence type="ECO:0000256" key="13">
    <source>
        <dbReference type="PIRSR" id="PIRSR606262-2"/>
    </source>
</evidence>
<comment type="similarity">
    <text evidence="3 15">Belongs to the cytidine and deoxycytidylate deaminase family.</text>
</comment>
<sequence length="134" mass="14527">MQKSPPNLEPIGNAAKLASEKAYAPYSDFKVGAAMQLHDGSIISGCNVENVSYGLSNCAERTAIFRAVAEGHDLSKVEHLALYTPTDTVHSPCGACRQVMVEFFDANTRVSSYSRGGSEHWTVAELLPNSFNFK</sequence>
<dbReference type="PROSITE" id="PS00903">
    <property type="entry name" value="CYT_DCMP_DEAMINASES_1"/>
    <property type="match status" value="1"/>
</dbReference>
<dbReference type="GO" id="GO:0004126">
    <property type="term" value="F:cytidine deaminase activity"/>
    <property type="evidence" value="ECO:0007669"/>
    <property type="project" value="UniProtKB-UniRule"/>
</dbReference>
<evidence type="ECO:0000256" key="7">
    <source>
        <dbReference type="ARBA" id="ARBA00022801"/>
    </source>
</evidence>
<evidence type="ECO:0000259" key="16">
    <source>
        <dbReference type="PROSITE" id="PS51747"/>
    </source>
</evidence>
<evidence type="ECO:0000256" key="9">
    <source>
        <dbReference type="ARBA" id="ARBA00032005"/>
    </source>
</evidence>
<dbReference type="SUPFAM" id="SSF53927">
    <property type="entry name" value="Cytidine deaminase-like"/>
    <property type="match status" value="1"/>
</dbReference>
<evidence type="ECO:0000256" key="11">
    <source>
        <dbReference type="ARBA" id="ARBA00049558"/>
    </source>
</evidence>
<dbReference type="NCBIfam" id="TIGR01354">
    <property type="entry name" value="cyt_deam_tetra"/>
    <property type="match status" value="1"/>
</dbReference>
<dbReference type="InterPro" id="IPR006262">
    <property type="entry name" value="Cyt_deam_tetra"/>
</dbReference>
<reference evidence="17 18" key="1">
    <citation type="journal article" date="2011" name="Front. Microbiol.">
        <title>Genomic signatures of strain selection and enhancement in Bacillus atrophaeus var. globigii, a historical biowarfare simulant.</title>
        <authorList>
            <person name="Gibbons H.S."/>
            <person name="Broomall S.M."/>
            <person name="McNew L.A."/>
            <person name="Daligault H."/>
            <person name="Chapman C."/>
            <person name="Bruce D."/>
            <person name="Karavis M."/>
            <person name="Krepps M."/>
            <person name="McGregor P.A."/>
            <person name="Hong C."/>
            <person name="Park K.H."/>
            <person name="Akmal A."/>
            <person name="Feldman A."/>
            <person name="Lin J.S."/>
            <person name="Chang W.E."/>
            <person name="Higgs B.W."/>
            <person name="Demirev P."/>
            <person name="Lindquist J."/>
            <person name="Liem A."/>
            <person name="Fochler E."/>
            <person name="Read T.D."/>
            <person name="Tapia R."/>
            <person name="Johnson S."/>
            <person name="Bishop-Lilly K.A."/>
            <person name="Detter C."/>
            <person name="Han C."/>
            <person name="Sozhamannan S."/>
            <person name="Rosenzweig C.N."/>
            <person name="Skowronski E.W."/>
        </authorList>
    </citation>
    <scope>NUCLEOTIDE SEQUENCE [LARGE SCALE GENOMIC DNA]</scope>
    <source>
        <strain evidence="17 18">CL-SP19</strain>
    </source>
</reference>
<gene>
    <name evidence="17" type="ORF">CWI81_06380</name>
</gene>
<evidence type="ECO:0000256" key="10">
    <source>
        <dbReference type="ARBA" id="ARBA00049252"/>
    </source>
</evidence>
<evidence type="ECO:0000256" key="1">
    <source>
        <dbReference type="ARBA" id="ARBA00001947"/>
    </source>
</evidence>
<evidence type="ECO:0000256" key="14">
    <source>
        <dbReference type="PIRSR" id="PIRSR606262-3"/>
    </source>
</evidence>
<dbReference type="FunFam" id="3.40.140.10:FF:000008">
    <property type="entry name" value="Cytidine deaminase"/>
    <property type="match status" value="1"/>
</dbReference>
<comment type="caution">
    <text evidence="17">The sequence shown here is derived from an EMBL/GenBank/DDBJ whole genome shotgun (WGS) entry which is preliminary data.</text>
</comment>
<dbReference type="InterPro" id="IPR050202">
    <property type="entry name" value="Cyt/Deoxycyt_deaminase"/>
</dbReference>
<dbReference type="Pfam" id="PF00383">
    <property type="entry name" value="dCMP_cyt_deam_1"/>
    <property type="match status" value="1"/>
</dbReference>
<feature type="domain" description="CMP/dCMP-type deaminase" evidence="16">
    <location>
        <begin position="6"/>
        <end position="134"/>
    </location>
</feature>
<comment type="cofactor">
    <cofactor evidence="1 14 15">
        <name>Zn(2+)</name>
        <dbReference type="ChEBI" id="CHEBI:29105"/>
    </cofactor>
</comment>
<dbReference type="GO" id="GO:0005829">
    <property type="term" value="C:cytosol"/>
    <property type="evidence" value="ECO:0007669"/>
    <property type="project" value="TreeGrafter"/>
</dbReference>
<comment type="function">
    <text evidence="2 15">This enzyme scavenges exogenous and endogenous cytidine and 2'-deoxycytidine for UMP synthesis.</text>
</comment>
<dbReference type="GO" id="GO:0008270">
    <property type="term" value="F:zinc ion binding"/>
    <property type="evidence" value="ECO:0007669"/>
    <property type="project" value="UniProtKB-UniRule"/>
</dbReference>
<dbReference type="AlphaFoldDB" id="A0A432ZJH9"/>
<feature type="active site" description="Proton donor" evidence="12">
    <location>
        <position position="60"/>
    </location>
</feature>
<dbReference type="PANTHER" id="PTHR11644">
    <property type="entry name" value="CYTIDINE DEAMINASE"/>
    <property type="match status" value="1"/>
</dbReference>
<evidence type="ECO:0000256" key="15">
    <source>
        <dbReference type="RuleBase" id="RU364006"/>
    </source>
</evidence>
<name>A0A432ZJH9_9GAMM</name>
<organism evidence="17 18">
    <name type="scientific">Idiomarina seosinensis</name>
    <dbReference type="NCBI Taxonomy" id="281739"/>
    <lineage>
        <taxon>Bacteria</taxon>
        <taxon>Pseudomonadati</taxon>
        <taxon>Pseudomonadota</taxon>
        <taxon>Gammaproteobacteria</taxon>
        <taxon>Alteromonadales</taxon>
        <taxon>Idiomarinaceae</taxon>
        <taxon>Idiomarina</taxon>
    </lineage>
</organism>
<dbReference type="GO" id="GO:0072527">
    <property type="term" value="P:pyrimidine-containing compound metabolic process"/>
    <property type="evidence" value="ECO:0007669"/>
    <property type="project" value="UniProtKB-ARBA"/>
</dbReference>
<dbReference type="GO" id="GO:0042802">
    <property type="term" value="F:identical protein binding"/>
    <property type="evidence" value="ECO:0007669"/>
    <property type="project" value="UniProtKB-ARBA"/>
</dbReference>
<proteinExistence type="inferred from homology"/>
<evidence type="ECO:0000256" key="2">
    <source>
        <dbReference type="ARBA" id="ARBA00003949"/>
    </source>
</evidence>
<dbReference type="RefSeq" id="WP_126784418.1">
    <property type="nucleotide sequence ID" value="NZ_PIQF01000001.1"/>
</dbReference>
<evidence type="ECO:0000256" key="8">
    <source>
        <dbReference type="ARBA" id="ARBA00022833"/>
    </source>
</evidence>
<keyword evidence="6 14" id="KW-0479">Metal-binding</keyword>
<dbReference type="Proteomes" id="UP000287908">
    <property type="component" value="Unassembled WGS sequence"/>
</dbReference>
<comment type="catalytic activity">
    <reaction evidence="11 15">
        <text>cytidine + H2O + H(+) = uridine + NH4(+)</text>
        <dbReference type="Rhea" id="RHEA:16069"/>
        <dbReference type="ChEBI" id="CHEBI:15377"/>
        <dbReference type="ChEBI" id="CHEBI:15378"/>
        <dbReference type="ChEBI" id="CHEBI:16704"/>
        <dbReference type="ChEBI" id="CHEBI:17562"/>
        <dbReference type="ChEBI" id="CHEBI:28938"/>
        <dbReference type="EC" id="3.5.4.5"/>
    </reaction>
</comment>
<evidence type="ECO:0000256" key="5">
    <source>
        <dbReference type="ARBA" id="ARBA00018266"/>
    </source>
</evidence>
<accession>A0A432ZJH9</accession>
<evidence type="ECO:0000313" key="17">
    <source>
        <dbReference type="EMBL" id="RUO78089.1"/>
    </source>
</evidence>
<evidence type="ECO:0000313" key="18">
    <source>
        <dbReference type="Proteomes" id="UP000287908"/>
    </source>
</evidence>
<keyword evidence="8 14" id="KW-0862">Zinc</keyword>
<evidence type="ECO:0000256" key="6">
    <source>
        <dbReference type="ARBA" id="ARBA00022723"/>
    </source>
</evidence>
<feature type="binding site" evidence="14">
    <location>
        <position position="58"/>
    </location>
    <ligand>
        <name>Zn(2+)</name>
        <dbReference type="ChEBI" id="CHEBI:29105"/>
        <note>catalytic</note>
    </ligand>
</feature>
<evidence type="ECO:0000256" key="12">
    <source>
        <dbReference type="PIRSR" id="PIRSR606262-1"/>
    </source>
</evidence>
<dbReference type="OrthoDB" id="9795347at2"/>